<gene>
    <name evidence="5 9" type="primary">pdxB</name>
    <name evidence="9" type="ORF">HMF8227_01955</name>
</gene>
<keyword evidence="3 5" id="KW-0520">NAD</keyword>
<comment type="subcellular location">
    <subcellularLocation>
        <location evidence="5">Cytoplasm</location>
    </subcellularLocation>
</comment>
<dbReference type="GO" id="GO:0008615">
    <property type="term" value="P:pyridoxine biosynthetic process"/>
    <property type="evidence" value="ECO:0007669"/>
    <property type="project" value="UniProtKB-UniRule"/>
</dbReference>
<evidence type="ECO:0000256" key="3">
    <source>
        <dbReference type="ARBA" id="ARBA00023027"/>
    </source>
</evidence>
<dbReference type="Pfam" id="PF00389">
    <property type="entry name" value="2-Hacid_dh"/>
    <property type="match status" value="1"/>
</dbReference>
<dbReference type="GO" id="GO:0051287">
    <property type="term" value="F:NAD binding"/>
    <property type="evidence" value="ECO:0007669"/>
    <property type="project" value="InterPro"/>
</dbReference>
<organism evidence="9 10">
    <name type="scientific">Saliniradius amylolyticus</name>
    <dbReference type="NCBI Taxonomy" id="2183582"/>
    <lineage>
        <taxon>Bacteria</taxon>
        <taxon>Pseudomonadati</taxon>
        <taxon>Pseudomonadota</taxon>
        <taxon>Gammaproteobacteria</taxon>
        <taxon>Alteromonadales</taxon>
        <taxon>Alteromonadaceae</taxon>
        <taxon>Saliniradius</taxon>
    </lineage>
</organism>
<dbReference type="InterPro" id="IPR036291">
    <property type="entry name" value="NAD(P)-bd_dom_sf"/>
</dbReference>
<comment type="function">
    <text evidence="5">Catalyzes the oxidation of erythronate-4-phosphate to 3-hydroxy-2-oxo-4-phosphonooxybutanoate.</text>
</comment>
<feature type="binding site" evidence="5">
    <location>
        <position position="257"/>
    </location>
    <ligand>
        <name>NAD(+)</name>
        <dbReference type="ChEBI" id="CHEBI:57540"/>
    </ligand>
</feature>
<comment type="similarity">
    <text evidence="5">Belongs to the D-isomer specific 2-hydroxyacid dehydrogenase family. PdxB subfamily.</text>
</comment>
<comment type="catalytic activity">
    <reaction evidence="5">
        <text>4-phospho-D-erythronate + NAD(+) = (R)-3-hydroxy-2-oxo-4-phosphooxybutanoate + NADH + H(+)</text>
        <dbReference type="Rhea" id="RHEA:18829"/>
        <dbReference type="ChEBI" id="CHEBI:15378"/>
        <dbReference type="ChEBI" id="CHEBI:57540"/>
        <dbReference type="ChEBI" id="CHEBI:57945"/>
        <dbReference type="ChEBI" id="CHEBI:58538"/>
        <dbReference type="ChEBI" id="CHEBI:58766"/>
        <dbReference type="EC" id="1.1.1.290"/>
    </reaction>
</comment>
<dbReference type="InterPro" id="IPR020921">
    <property type="entry name" value="Erythronate-4-P_DHase"/>
</dbReference>
<evidence type="ECO:0000256" key="1">
    <source>
        <dbReference type="ARBA" id="ARBA00022490"/>
    </source>
</evidence>
<dbReference type="GO" id="GO:0033711">
    <property type="term" value="F:4-phosphoerythronate dehydrogenase activity"/>
    <property type="evidence" value="ECO:0007669"/>
    <property type="project" value="UniProtKB-EC"/>
</dbReference>
<dbReference type="InterPro" id="IPR029753">
    <property type="entry name" value="D-isomer_DH_CS"/>
</dbReference>
<feature type="active site" description="Proton donor" evidence="5">
    <location>
        <position position="254"/>
    </location>
</feature>
<dbReference type="UniPathway" id="UPA00244">
    <property type="reaction ID" value="UER00310"/>
</dbReference>
<dbReference type="InterPro" id="IPR024531">
    <property type="entry name" value="Erythronate-4-P_DHase_dimer"/>
</dbReference>
<dbReference type="OrthoDB" id="9770208at2"/>
<dbReference type="CDD" id="cd12158">
    <property type="entry name" value="ErythrP_dh"/>
    <property type="match status" value="1"/>
</dbReference>
<dbReference type="InterPro" id="IPR006139">
    <property type="entry name" value="D-isomer_2_OHA_DH_cat_dom"/>
</dbReference>
<feature type="active site" evidence="5">
    <location>
        <position position="237"/>
    </location>
</feature>
<protein>
    <recommendedName>
        <fullName evidence="5">Erythronate-4-phosphate dehydrogenase</fullName>
        <ecNumber evidence="5">1.1.1.290</ecNumber>
    </recommendedName>
</protein>
<keyword evidence="1 5" id="KW-0963">Cytoplasm</keyword>
<evidence type="ECO:0000256" key="5">
    <source>
        <dbReference type="HAMAP-Rule" id="MF_01825"/>
    </source>
</evidence>
<dbReference type="SUPFAM" id="SSF51735">
    <property type="entry name" value="NAD(P)-binding Rossmann-fold domains"/>
    <property type="match status" value="1"/>
</dbReference>
<dbReference type="InterPro" id="IPR006140">
    <property type="entry name" value="D-isomer_DH_NAD-bd"/>
</dbReference>
<dbReference type="AlphaFoldDB" id="A0A2S2E450"/>
<evidence type="ECO:0000313" key="10">
    <source>
        <dbReference type="Proteomes" id="UP000245728"/>
    </source>
</evidence>
<dbReference type="GO" id="GO:0046983">
    <property type="term" value="F:protein dimerization activity"/>
    <property type="evidence" value="ECO:0007669"/>
    <property type="project" value="InterPro"/>
</dbReference>
<evidence type="ECO:0000259" key="6">
    <source>
        <dbReference type="Pfam" id="PF00389"/>
    </source>
</evidence>
<dbReference type="PROSITE" id="PS00671">
    <property type="entry name" value="D_2_HYDROXYACID_DH_3"/>
    <property type="match status" value="1"/>
</dbReference>
<dbReference type="Gene3D" id="3.40.50.720">
    <property type="entry name" value="NAD(P)-binding Rossmann-like Domain"/>
    <property type="match status" value="2"/>
</dbReference>
<comment type="caution">
    <text evidence="5">Lacks conserved residue(s) required for the propagation of feature annotation.</text>
</comment>
<dbReference type="GO" id="GO:0005829">
    <property type="term" value="C:cytosol"/>
    <property type="evidence" value="ECO:0007669"/>
    <property type="project" value="TreeGrafter"/>
</dbReference>
<dbReference type="GO" id="GO:0036001">
    <property type="term" value="P:'de novo' pyridoxal 5'-phosphate biosynthetic process"/>
    <property type="evidence" value="ECO:0007669"/>
    <property type="project" value="TreeGrafter"/>
</dbReference>
<keyword evidence="10" id="KW-1185">Reference proteome</keyword>
<feature type="binding site" evidence="5">
    <location>
        <position position="67"/>
    </location>
    <ligand>
        <name>substrate</name>
    </ligand>
</feature>
<evidence type="ECO:0000256" key="2">
    <source>
        <dbReference type="ARBA" id="ARBA00023002"/>
    </source>
</evidence>
<dbReference type="Pfam" id="PF11890">
    <property type="entry name" value="DUF3410"/>
    <property type="match status" value="1"/>
</dbReference>
<dbReference type="HAMAP" id="MF_01825">
    <property type="entry name" value="PdxB"/>
    <property type="match status" value="1"/>
</dbReference>
<dbReference type="Gene3D" id="3.30.1370.170">
    <property type="match status" value="1"/>
</dbReference>
<feature type="binding site" evidence="5">
    <location>
        <position position="45"/>
    </location>
    <ligand>
        <name>substrate</name>
    </ligand>
</feature>
<dbReference type="EMBL" id="CP029347">
    <property type="protein sequence ID" value="AWL12425.1"/>
    <property type="molecule type" value="Genomic_DNA"/>
</dbReference>
<dbReference type="EC" id="1.1.1.290" evidence="5"/>
<keyword evidence="4 5" id="KW-0664">Pyridoxine biosynthesis</keyword>
<feature type="domain" description="D-isomer specific 2-hydroxyacid dehydrogenase NAD-binding" evidence="7">
    <location>
        <begin position="111"/>
        <end position="241"/>
    </location>
</feature>
<feature type="active site" evidence="5">
    <location>
        <position position="208"/>
    </location>
</feature>
<feature type="binding site" evidence="5">
    <location>
        <position position="232"/>
    </location>
    <ligand>
        <name>NAD(+)</name>
        <dbReference type="ChEBI" id="CHEBI:57540"/>
    </ligand>
</feature>
<name>A0A2S2E450_9ALTE</name>
<sequence length="374" mass="41018">MKLLYEQSVLEAPTFFAQLGDCQPFKSGTLQPHHLKDVDALLVRSTTAVTPELLSQADKLQFVGTATAGTNHVDKTYLAENDIRFVSAAGCNAEAVAEYVISVLVIMALKNGWQLTDKKVGVLGAGHVGTALSRKLDALGVAYRLCDPPLEQAGDARVFHPLDALMECDVISLHVPLVEEGPYSTRNLFGAERLANLNRSQLLINACRGEVVDNQALLELFKQGWDGNVVLDVWDKEPDIELGLLPYVKLATAHIAGHTLEGKVRGTAMLYQALCQHLGVEETLTLSGILPEPDLPTLDIRQAKTLEQALQAAVLPVYDARADDRQFRDRVTGPEAFNYIRRHYAIRREFAAAQLCTGNSPFSEAIYRLGFNQA</sequence>
<feature type="domain" description="D-isomer specific 2-hydroxyacid dehydrogenase catalytic" evidence="6">
    <location>
        <begin position="34"/>
        <end position="277"/>
    </location>
</feature>
<comment type="subunit">
    <text evidence="5">Homodimer.</text>
</comment>
<dbReference type="SUPFAM" id="SSF52283">
    <property type="entry name" value="Formate/glycerate dehydrogenase catalytic domain-like"/>
    <property type="match status" value="1"/>
</dbReference>
<feature type="domain" description="Erythronate-4-phosphate dehydrogenase dimerisation" evidence="8">
    <location>
        <begin position="290"/>
        <end position="370"/>
    </location>
</feature>
<comment type="pathway">
    <text evidence="5">Cofactor biosynthesis; pyridoxine 5'-phosphate biosynthesis; pyridoxine 5'-phosphate from D-erythrose 4-phosphate: step 2/5.</text>
</comment>
<keyword evidence="2 5" id="KW-0560">Oxidoreductase</keyword>
<dbReference type="Pfam" id="PF02826">
    <property type="entry name" value="2-Hacid_dh_C"/>
    <property type="match status" value="1"/>
</dbReference>
<accession>A0A2S2E450</accession>
<dbReference type="RefSeq" id="WP_109340002.1">
    <property type="nucleotide sequence ID" value="NZ_CP029347.1"/>
</dbReference>
<dbReference type="InterPro" id="IPR038251">
    <property type="entry name" value="PdxB_dimer_sf"/>
</dbReference>
<evidence type="ECO:0000256" key="4">
    <source>
        <dbReference type="ARBA" id="ARBA00023096"/>
    </source>
</evidence>
<evidence type="ECO:0000313" key="9">
    <source>
        <dbReference type="EMBL" id="AWL12425.1"/>
    </source>
</evidence>
<dbReference type="KEGG" id="salh:HMF8227_01955"/>
<evidence type="ECO:0000259" key="8">
    <source>
        <dbReference type="Pfam" id="PF11890"/>
    </source>
</evidence>
<feature type="binding site" evidence="5">
    <location>
        <position position="147"/>
    </location>
    <ligand>
        <name>NAD(+)</name>
        <dbReference type="ChEBI" id="CHEBI:57540"/>
    </ligand>
</feature>
<dbReference type="PANTHER" id="PTHR42938:SF9">
    <property type="entry name" value="FORMATE DEHYDROGENASE 1"/>
    <property type="match status" value="1"/>
</dbReference>
<dbReference type="PANTHER" id="PTHR42938">
    <property type="entry name" value="FORMATE DEHYDROGENASE 1"/>
    <property type="match status" value="1"/>
</dbReference>
<evidence type="ECO:0000259" key="7">
    <source>
        <dbReference type="Pfam" id="PF02826"/>
    </source>
</evidence>
<reference evidence="9 10" key="1">
    <citation type="submission" date="2018-05" db="EMBL/GenBank/DDBJ databases">
        <title>Salinimonas sp. HMF8227 Genome sequencing and assembly.</title>
        <authorList>
            <person name="Kang H."/>
            <person name="Kang J."/>
            <person name="Cha I."/>
            <person name="Kim H."/>
            <person name="Joh K."/>
        </authorList>
    </citation>
    <scope>NUCLEOTIDE SEQUENCE [LARGE SCALE GENOMIC DNA]</scope>
    <source>
        <strain evidence="9 10">HMF8227</strain>
    </source>
</reference>
<proteinExistence type="inferred from homology"/>
<dbReference type="Proteomes" id="UP000245728">
    <property type="component" value="Chromosome"/>
</dbReference>